<dbReference type="InterPro" id="IPR050834">
    <property type="entry name" value="Glycosyltransf_2"/>
</dbReference>
<reference evidence="2 3" key="1">
    <citation type="submission" date="2022-04" db="EMBL/GenBank/DDBJ databases">
        <title>Positive selection, recombination, and allopatry shape intraspecific diversity of widespread and dominant cyanobacteria.</title>
        <authorList>
            <person name="Wei J."/>
            <person name="Shu W."/>
            <person name="Hu C."/>
        </authorList>
    </citation>
    <scope>NUCLEOTIDE SEQUENCE [LARGE SCALE GENOMIC DNA]</scope>
    <source>
        <strain evidence="2 3">GB2-A5</strain>
    </source>
</reference>
<gene>
    <name evidence="2" type="ORF">NDI37_14705</name>
</gene>
<evidence type="ECO:0000313" key="2">
    <source>
        <dbReference type="EMBL" id="MEP0865718.1"/>
    </source>
</evidence>
<dbReference type="InterPro" id="IPR001173">
    <property type="entry name" value="Glyco_trans_2-like"/>
</dbReference>
<dbReference type="EMBL" id="JAMPKK010000031">
    <property type="protein sequence ID" value="MEP0865718.1"/>
    <property type="molecule type" value="Genomic_DNA"/>
</dbReference>
<dbReference type="PANTHER" id="PTHR43685:SF10">
    <property type="entry name" value="LACTO-N-NEOTETRAOSE BIOSYNTHESIS GLYCOSYL TRANSFERASE LGTA"/>
    <property type="match status" value="1"/>
</dbReference>
<dbReference type="Proteomes" id="UP001442494">
    <property type="component" value="Unassembled WGS sequence"/>
</dbReference>
<dbReference type="EC" id="2.4.-.-" evidence="2"/>
<dbReference type="SUPFAM" id="SSF53448">
    <property type="entry name" value="Nucleotide-diphospho-sugar transferases"/>
    <property type="match status" value="1"/>
</dbReference>
<feature type="domain" description="Glycosyltransferase 2-like" evidence="1">
    <location>
        <begin position="9"/>
        <end position="161"/>
    </location>
</feature>
<name>A0ABV0JQQ9_9CYAN</name>
<dbReference type="RefSeq" id="WP_190421743.1">
    <property type="nucleotide sequence ID" value="NZ_JAMPKK010000031.1"/>
</dbReference>
<organism evidence="2 3">
    <name type="scientific">Funiculus sociatus GB2-A5</name>
    <dbReference type="NCBI Taxonomy" id="2933946"/>
    <lineage>
        <taxon>Bacteria</taxon>
        <taxon>Bacillati</taxon>
        <taxon>Cyanobacteriota</taxon>
        <taxon>Cyanophyceae</taxon>
        <taxon>Coleofasciculales</taxon>
        <taxon>Coleofasciculaceae</taxon>
        <taxon>Funiculus</taxon>
    </lineage>
</organism>
<evidence type="ECO:0000313" key="3">
    <source>
        <dbReference type="Proteomes" id="UP001442494"/>
    </source>
</evidence>
<dbReference type="PANTHER" id="PTHR43685">
    <property type="entry name" value="GLYCOSYLTRANSFERASE"/>
    <property type="match status" value="1"/>
</dbReference>
<keyword evidence="3" id="KW-1185">Reference proteome</keyword>
<keyword evidence="2" id="KW-0808">Transferase</keyword>
<comment type="caution">
    <text evidence="2">The sequence shown here is derived from an EMBL/GenBank/DDBJ whole genome shotgun (WGS) entry which is preliminary data.</text>
</comment>
<dbReference type="InterPro" id="IPR029044">
    <property type="entry name" value="Nucleotide-diphossugar_trans"/>
</dbReference>
<protein>
    <submittedName>
        <fullName evidence="2">Glycosyltransferase</fullName>
        <ecNumber evidence="2">2.4.-.-</ecNumber>
    </submittedName>
</protein>
<keyword evidence="2" id="KW-0328">Glycosyltransferase</keyword>
<evidence type="ECO:0000259" key="1">
    <source>
        <dbReference type="Pfam" id="PF00535"/>
    </source>
</evidence>
<accession>A0ABV0JQQ9</accession>
<sequence>MSEQPRMISVVMSVYNGDRYLREAVDSILNQTFTDFEFIIIDDGSTDSTWEVLTAYAKQDSRILPIRNDENIGLTCSLNKGIALAKGKYIARMDADDISLRDRFAKQVAFMDAHPEVGVCGSWIKFISEGISYIWHYPTDDKNIRCWLLFKTALAHPSIIMRKDLFLKAGLSYDPAYKYAQDHELWVRSSKYCKLANIGEVLLLYRIHNNQVWQRHRTDQIALARYIQLEQVKSLGIQPTVDELNLHYALSMSSFELTNDFVNQAHTWLYKIKAENEKTGSYDELALAKFLGQLWFSLGNAATKLGWWMWETFWQSPLSASADLTWQQKLKFALKCKLRYKPYLWGRIWEQLEKKIKLLFKK</sequence>
<dbReference type="Gene3D" id="3.90.550.10">
    <property type="entry name" value="Spore Coat Polysaccharide Biosynthesis Protein SpsA, Chain A"/>
    <property type="match status" value="1"/>
</dbReference>
<dbReference type="Pfam" id="PF00535">
    <property type="entry name" value="Glycos_transf_2"/>
    <property type="match status" value="1"/>
</dbReference>
<dbReference type="GO" id="GO:0016757">
    <property type="term" value="F:glycosyltransferase activity"/>
    <property type="evidence" value="ECO:0007669"/>
    <property type="project" value="UniProtKB-KW"/>
</dbReference>
<proteinExistence type="predicted"/>